<evidence type="ECO:0000313" key="2">
    <source>
        <dbReference type="Proteomes" id="UP001430953"/>
    </source>
</evidence>
<sequence length="231" mass="27032">MRVDSLSKNVALGKKNTRDTRKSLSLLMHAVSRRENHGDLSLTCVMGIYFLCKYYYATRLFNIDRIGIFFRRTYKEVINVFISTWPSVGAPSSRPQSSLKKIFLRINAVESLVVYYRENYILERSRCTYLAKYRALHTCARHVHARSRTIILISKNHHETVCPYAHRHVEQYCGIAHCSTEDADIIEITIVHFTSLTRARKYFTRDNHVGSKALTFFFLFKTFDSFTVKRK</sequence>
<evidence type="ECO:0000313" key="1">
    <source>
        <dbReference type="EMBL" id="KAL0111242.1"/>
    </source>
</evidence>
<name>A0AAW2F6X2_9HYME</name>
<organism evidence="1 2">
    <name type="scientific">Cardiocondyla obscurior</name>
    <dbReference type="NCBI Taxonomy" id="286306"/>
    <lineage>
        <taxon>Eukaryota</taxon>
        <taxon>Metazoa</taxon>
        <taxon>Ecdysozoa</taxon>
        <taxon>Arthropoda</taxon>
        <taxon>Hexapoda</taxon>
        <taxon>Insecta</taxon>
        <taxon>Pterygota</taxon>
        <taxon>Neoptera</taxon>
        <taxon>Endopterygota</taxon>
        <taxon>Hymenoptera</taxon>
        <taxon>Apocrita</taxon>
        <taxon>Aculeata</taxon>
        <taxon>Formicoidea</taxon>
        <taxon>Formicidae</taxon>
        <taxon>Myrmicinae</taxon>
        <taxon>Cardiocondyla</taxon>
    </lineage>
</organism>
<dbReference type="AlphaFoldDB" id="A0AAW2F6X2"/>
<protein>
    <submittedName>
        <fullName evidence="1">Uncharacterized protein</fullName>
    </submittedName>
</protein>
<accession>A0AAW2F6X2</accession>
<reference evidence="1 2" key="1">
    <citation type="submission" date="2023-03" db="EMBL/GenBank/DDBJ databases">
        <title>High recombination rates correlate with genetic variation in Cardiocondyla obscurior ants.</title>
        <authorList>
            <person name="Errbii M."/>
        </authorList>
    </citation>
    <scope>NUCLEOTIDE SEQUENCE [LARGE SCALE GENOMIC DNA]</scope>
    <source>
        <strain evidence="1">Alpha-2009</strain>
        <tissue evidence="1">Whole body</tissue>
    </source>
</reference>
<comment type="caution">
    <text evidence="1">The sequence shown here is derived from an EMBL/GenBank/DDBJ whole genome shotgun (WGS) entry which is preliminary data.</text>
</comment>
<gene>
    <name evidence="1" type="ORF">PUN28_012850</name>
</gene>
<proteinExistence type="predicted"/>
<dbReference type="Proteomes" id="UP001430953">
    <property type="component" value="Unassembled WGS sequence"/>
</dbReference>
<dbReference type="EMBL" id="JADYXP020000013">
    <property type="protein sequence ID" value="KAL0111242.1"/>
    <property type="molecule type" value="Genomic_DNA"/>
</dbReference>
<keyword evidence="2" id="KW-1185">Reference proteome</keyword>